<dbReference type="GO" id="GO:0016757">
    <property type="term" value="F:glycosyltransferase activity"/>
    <property type="evidence" value="ECO:0007669"/>
    <property type="project" value="UniProtKB-ARBA"/>
</dbReference>
<protein>
    <submittedName>
        <fullName evidence="2">Glycosyltransferase family 1 protein</fullName>
    </submittedName>
</protein>
<dbReference type="EMBL" id="CP036532">
    <property type="protein sequence ID" value="QBK30377.1"/>
    <property type="molecule type" value="Genomic_DNA"/>
</dbReference>
<sequence>MADAPSLTIVHVLRAPMGGVLRHVRDLADAQGAAGHRVGLICDVAGTAGYNEPMLAELAEGLALGLRRVPMARSIGPGDIGAARNILALLRKMEPDVVHGHGAKGGVFARAVGAMANRSRRPARIYSPHGGSLHYDPASRSGRLYFAVERMLERVCETILFVADYERQTWRAKIGEPRCPTRVVHNGLAPGEFEPVPAAPDAADFLFIGEMRMLKGPDLFVDAIGALRGGPHPQVSGVMVGAGPDRDAIAGRIADAGLGDAIALRDPMPARQAFALARAVAMPSRAEAMPYIVLEALAAGKPLIASHVGGIPEIMGPENPALIAPEGAELTVAMDRALSEPDRLARQMPPVADLRARFSAETMAGAIIETYREALARARGAAGPGSGPSSSVS</sequence>
<dbReference type="KEGG" id="rpod:E0E05_07050"/>
<dbReference type="SUPFAM" id="SSF53756">
    <property type="entry name" value="UDP-Glycosyltransferase/glycogen phosphorylase"/>
    <property type="match status" value="1"/>
</dbReference>
<keyword evidence="3" id="KW-1185">Reference proteome</keyword>
<organism evidence="2 3">
    <name type="scientific">Roseitalea porphyridii</name>
    <dbReference type="NCBI Taxonomy" id="1852022"/>
    <lineage>
        <taxon>Bacteria</taxon>
        <taxon>Pseudomonadati</taxon>
        <taxon>Pseudomonadota</taxon>
        <taxon>Alphaproteobacteria</taxon>
        <taxon>Hyphomicrobiales</taxon>
        <taxon>Ahrensiaceae</taxon>
        <taxon>Roseitalea</taxon>
    </lineage>
</organism>
<dbReference type="CDD" id="cd03801">
    <property type="entry name" value="GT4_PimA-like"/>
    <property type="match status" value="1"/>
</dbReference>
<dbReference type="Pfam" id="PF13692">
    <property type="entry name" value="Glyco_trans_1_4"/>
    <property type="match status" value="1"/>
</dbReference>
<evidence type="ECO:0000313" key="3">
    <source>
        <dbReference type="Proteomes" id="UP000293719"/>
    </source>
</evidence>
<dbReference type="AlphaFoldDB" id="A0A4P6UZ30"/>
<dbReference type="Gene3D" id="3.40.50.2000">
    <property type="entry name" value="Glycogen Phosphorylase B"/>
    <property type="match status" value="2"/>
</dbReference>
<evidence type="ECO:0000259" key="1">
    <source>
        <dbReference type="Pfam" id="PF13439"/>
    </source>
</evidence>
<dbReference type="Proteomes" id="UP000293719">
    <property type="component" value="Chromosome"/>
</dbReference>
<evidence type="ECO:0000313" key="2">
    <source>
        <dbReference type="EMBL" id="QBK30377.1"/>
    </source>
</evidence>
<keyword evidence="2" id="KW-0808">Transferase</keyword>
<dbReference type="PANTHER" id="PTHR12526">
    <property type="entry name" value="GLYCOSYLTRANSFERASE"/>
    <property type="match status" value="1"/>
</dbReference>
<reference evidence="2 3" key="1">
    <citation type="journal article" date="2017" name="Int. J. Syst. Evol. Microbiol.">
        <title>Roseitalea porphyridii gen. nov., sp. nov., isolated from a red alga, and reclassification of Hoeflea suaedae Chung et al. 2013 as Pseudohoeflea suaedae gen. nov., comb. nov.</title>
        <authorList>
            <person name="Hyeon J.W."/>
            <person name="Jeong S.E."/>
            <person name="Baek K."/>
            <person name="Jeon C.O."/>
        </authorList>
    </citation>
    <scope>NUCLEOTIDE SEQUENCE [LARGE SCALE GENOMIC DNA]</scope>
    <source>
        <strain evidence="2 3">MA7-20</strain>
    </source>
</reference>
<dbReference type="OrthoDB" id="9806708at2"/>
<gene>
    <name evidence="2" type="ORF">E0E05_07050</name>
</gene>
<accession>A0A4P6UZ30</accession>
<dbReference type="GeneID" id="90767048"/>
<dbReference type="RefSeq" id="WP_131616074.1">
    <property type="nucleotide sequence ID" value="NZ_CP036532.1"/>
</dbReference>
<dbReference type="InterPro" id="IPR028098">
    <property type="entry name" value="Glyco_trans_4-like_N"/>
</dbReference>
<feature type="domain" description="Glycosyltransferase subfamily 4-like N-terminal" evidence="1">
    <location>
        <begin position="17"/>
        <end position="188"/>
    </location>
</feature>
<name>A0A4P6UZ30_9HYPH</name>
<proteinExistence type="predicted"/>
<dbReference type="Pfam" id="PF13439">
    <property type="entry name" value="Glyco_transf_4"/>
    <property type="match status" value="1"/>
</dbReference>